<keyword evidence="3" id="KW-1185">Reference proteome</keyword>
<keyword evidence="1" id="KW-0812">Transmembrane</keyword>
<dbReference type="EMBL" id="CP045121">
    <property type="protein sequence ID" value="QIN79568.1"/>
    <property type="molecule type" value="Genomic_DNA"/>
</dbReference>
<feature type="transmembrane region" description="Helical" evidence="1">
    <location>
        <begin position="41"/>
        <end position="59"/>
    </location>
</feature>
<organism evidence="2 3">
    <name type="scientific">Rubrobacter marinus</name>
    <dbReference type="NCBI Taxonomy" id="2653852"/>
    <lineage>
        <taxon>Bacteria</taxon>
        <taxon>Bacillati</taxon>
        <taxon>Actinomycetota</taxon>
        <taxon>Rubrobacteria</taxon>
        <taxon>Rubrobacterales</taxon>
        <taxon>Rubrobacteraceae</taxon>
        <taxon>Rubrobacter</taxon>
    </lineage>
</organism>
<gene>
    <name evidence="2" type="ORF">GBA65_14745</name>
</gene>
<feature type="transmembrane region" description="Helical" evidence="1">
    <location>
        <begin position="12"/>
        <end position="35"/>
    </location>
</feature>
<protein>
    <submittedName>
        <fullName evidence="2">Uncharacterized protein</fullName>
    </submittedName>
</protein>
<keyword evidence="1" id="KW-0472">Membrane</keyword>
<evidence type="ECO:0000313" key="3">
    <source>
        <dbReference type="Proteomes" id="UP000502706"/>
    </source>
</evidence>
<reference evidence="2 3" key="1">
    <citation type="submission" date="2019-10" db="EMBL/GenBank/DDBJ databases">
        <title>Rubrobacter sp nov SCSIO 52915 isolated from a deep-sea sediment in the South China Sea.</title>
        <authorList>
            <person name="Chen R.W."/>
        </authorList>
    </citation>
    <scope>NUCLEOTIDE SEQUENCE [LARGE SCALE GENOMIC DNA]</scope>
    <source>
        <strain evidence="2 3">SCSIO 52915</strain>
    </source>
</reference>
<evidence type="ECO:0000256" key="1">
    <source>
        <dbReference type="SAM" id="Phobius"/>
    </source>
</evidence>
<keyword evidence="1" id="KW-1133">Transmembrane helix</keyword>
<dbReference type="KEGG" id="rmar:GBA65_14745"/>
<dbReference type="Proteomes" id="UP000502706">
    <property type="component" value="Chromosome"/>
</dbReference>
<proteinExistence type="predicted"/>
<name>A0A6G8PZH3_9ACTN</name>
<accession>A0A6G8PZH3</accession>
<evidence type="ECO:0000313" key="2">
    <source>
        <dbReference type="EMBL" id="QIN79568.1"/>
    </source>
</evidence>
<sequence length="144" mass="14805">MGPLLRGAALPVALFSGVAHGGAAVLVGLMVAGMVTGGAGGVLLLLWSAFSLFVSLAGYRRMEERRRREAVSSLAASGMAALAYRVIALYPGPVEDPAVAEVFELYGRAQASLEEGDYRGAGEAIERGIALADGLLARRWGGSG</sequence>
<dbReference type="AlphaFoldDB" id="A0A6G8PZH3"/>